<accession>A0A210QL58</accession>
<gene>
    <name evidence="10" type="ORF">KP79_PYT01056</name>
</gene>
<evidence type="ECO:0000256" key="4">
    <source>
        <dbReference type="ARBA" id="ARBA00023015"/>
    </source>
</evidence>
<dbReference type="InterPro" id="IPR024874">
    <property type="entry name" value="Transcription_factor_Maf_fam"/>
</dbReference>
<comment type="subcellular location">
    <subcellularLocation>
        <location evidence="1">Nucleus</location>
    </subcellularLocation>
</comment>
<keyword evidence="4" id="KW-0805">Transcription regulation</keyword>
<dbReference type="InterPro" id="IPR004827">
    <property type="entry name" value="bZIP"/>
</dbReference>
<evidence type="ECO:0000313" key="11">
    <source>
        <dbReference type="Proteomes" id="UP000242188"/>
    </source>
</evidence>
<protein>
    <submittedName>
        <fullName evidence="10">Transcription factor MafK</fullName>
    </submittedName>
</protein>
<dbReference type="SMART" id="SM00338">
    <property type="entry name" value="BRLZ"/>
    <property type="match status" value="1"/>
</dbReference>
<dbReference type="PROSITE" id="PS50217">
    <property type="entry name" value="BZIP"/>
    <property type="match status" value="1"/>
</dbReference>
<dbReference type="InterPro" id="IPR004826">
    <property type="entry name" value="bZIP_Maf"/>
</dbReference>
<dbReference type="FunFam" id="1.20.5.170:FF:000011">
    <property type="entry name" value="Transcription factor MafG, putative"/>
    <property type="match status" value="1"/>
</dbReference>
<reference evidence="10 11" key="1">
    <citation type="journal article" date="2017" name="Nat. Ecol. Evol.">
        <title>Scallop genome provides insights into evolution of bilaterian karyotype and development.</title>
        <authorList>
            <person name="Wang S."/>
            <person name="Zhang J."/>
            <person name="Jiao W."/>
            <person name="Li J."/>
            <person name="Xun X."/>
            <person name="Sun Y."/>
            <person name="Guo X."/>
            <person name="Huan P."/>
            <person name="Dong B."/>
            <person name="Zhang L."/>
            <person name="Hu X."/>
            <person name="Sun X."/>
            <person name="Wang J."/>
            <person name="Zhao C."/>
            <person name="Wang Y."/>
            <person name="Wang D."/>
            <person name="Huang X."/>
            <person name="Wang R."/>
            <person name="Lv J."/>
            <person name="Li Y."/>
            <person name="Zhang Z."/>
            <person name="Liu B."/>
            <person name="Lu W."/>
            <person name="Hui Y."/>
            <person name="Liang J."/>
            <person name="Zhou Z."/>
            <person name="Hou R."/>
            <person name="Li X."/>
            <person name="Liu Y."/>
            <person name="Li H."/>
            <person name="Ning X."/>
            <person name="Lin Y."/>
            <person name="Zhao L."/>
            <person name="Xing Q."/>
            <person name="Dou J."/>
            <person name="Li Y."/>
            <person name="Mao J."/>
            <person name="Guo H."/>
            <person name="Dou H."/>
            <person name="Li T."/>
            <person name="Mu C."/>
            <person name="Jiang W."/>
            <person name="Fu Q."/>
            <person name="Fu X."/>
            <person name="Miao Y."/>
            <person name="Liu J."/>
            <person name="Yu Q."/>
            <person name="Li R."/>
            <person name="Liao H."/>
            <person name="Li X."/>
            <person name="Kong Y."/>
            <person name="Jiang Z."/>
            <person name="Chourrout D."/>
            <person name="Li R."/>
            <person name="Bao Z."/>
        </authorList>
    </citation>
    <scope>NUCLEOTIDE SEQUENCE [LARGE SCALE GENOMIC DNA]</scope>
    <source>
        <strain evidence="10 11">PY_sf001</strain>
    </source>
</reference>
<evidence type="ECO:0000256" key="7">
    <source>
        <dbReference type="ARBA" id="ARBA00023242"/>
    </source>
</evidence>
<keyword evidence="3" id="KW-0678">Repressor</keyword>
<dbReference type="Gene3D" id="1.20.5.170">
    <property type="match status" value="1"/>
</dbReference>
<comment type="similarity">
    <text evidence="2">Belongs to the bZIP family. Maf subfamily.</text>
</comment>
<comment type="caution">
    <text evidence="10">The sequence shown here is derived from an EMBL/GenBank/DDBJ whole genome shotgun (WGS) entry which is preliminary data.</text>
</comment>
<evidence type="ECO:0000256" key="6">
    <source>
        <dbReference type="ARBA" id="ARBA00023163"/>
    </source>
</evidence>
<evidence type="ECO:0000256" key="1">
    <source>
        <dbReference type="ARBA" id="ARBA00004123"/>
    </source>
</evidence>
<dbReference type="SUPFAM" id="SSF47454">
    <property type="entry name" value="A DNA-binding domain in eukaryotic transcription factors"/>
    <property type="match status" value="1"/>
</dbReference>
<evidence type="ECO:0000256" key="8">
    <source>
        <dbReference type="SAM" id="Coils"/>
    </source>
</evidence>
<keyword evidence="6" id="KW-0804">Transcription</keyword>
<dbReference type="SUPFAM" id="SSF57959">
    <property type="entry name" value="Leucine zipper domain"/>
    <property type="match status" value="1"/>
</dbReference>
<evidence type="ECO:0000256" key="2">
    <source>
        <dbReference type="ARBA" id="ARBA00008500"/>
    </source>
</evidence>
<dbReference type="Pfam" id="PF03131">
    <property type="entry name" value="bZIP_Maf"/>
    <property type="match status" value="1"/>
</dbReference>
<feature type="domain" description="BZIP" evidence="9">
    <location>
        <begin position="57"/>
        <end position="120"/>
    </location>
</feature>
<dbReference type="STRING" id="6573.A0A210QL58"/>
<name>A0A210QL58_MIZYE</name>
<sequence>MSKKIFMSLVKSETERANRVPVVVSHNSQLSDDELVAMTVKELNRILKGMPREEVVKLKQRRRTLKNRGYAANCREKRLSQKEELEYEKDHLRAEVHRLRRENEGVKTELGSLKDKYDALQRFADANRIKVLTPPLMFSPPHRHHMDAMMVKSEPSQA</sequence>
<dbReference type="GO" id="GO:0000978">
    <property type="term" value="F:RNA polymerase II cis-regulatory region sequence-specific DNA binding"/>
    <property type="evidence" value="ECO:0007669"/>
    <property type="project" value="TreeGrafter"/>
</dbReference>
<dbReference type="AlphaFoldDB" id="A0A210QL58"/>
<feature type="coiled-coil region" evidence="8">
    <location>
        <begin position="75"/>
        <end position="116"/>
    </location>
</feature>
<dbReference type="EMBL" id="NEDP02003104">
    <property type="protein sequence ID" value="OWF49460.1"/>
    <property type="molecule type" value="Genomic_DNA"/>
</dbReference>
<evidence type="ECO:0000313" key="10">
    <source>
        <dbReference type="EMBL" id="OWF49460.1"/>
    </source>
</evidence>
<dbReference type="PANTHER" id="PTHR10129:SF48">
    <property type="entry name" value="MAF-S, ISOFORM B"/>
    <property type="match status" value="1"/>
</dbReference>
<evidence type="ECO:0000259" key="9">
    <source>
        <dbReference type="PROSITE" id="PS50217"/>
    </source>
</evidence>
<evidence type="ECO:0000256" key="5">
    <source>
        <dbReference type="ARBA" id="ARBA00023125"/>
    </source>
</evidence>
<evidence type="ECO:0000256" key="3">
    <source>
        <dbReference type="ARBA" id="ARBA00022491"/>
    </source>
</evidence>
<proteinExistence type="inferred from homology"/>
<keyword evidence="5" id="KW-0238">DNA-binding</keyword>
<keyword evidence="11" id="KW-1185">Reference proteome</keyword>
<dbReference type="CDD" id="cd14717">
    <property type="entry name" value="bZIP_Maf_small"/>
    <property type="match status" value="1"/>
</dbReference>
<dbReference type="GO" id="GO:0000981">
    <property type="term" value="F:DNA-binding transcription factor activity, RNA polymerase II-specific"/>
    <property type="evidence" value="ECO:0007669"/>
    <property type="project" value="TreeGrafter"/>
</dbReference>
<organism evidence="10 11">
    <name type="scientific">Mizuhopecten yessoensis</name>
    <name type="common">Japanese scallop</name>
    <name type="synonym">Patinopecten yessoensis</name>
    <dbReference type="NCBI Taxonomy" id="6573"/>
    <lineage>
        <taxon>Eukaryota</taxon>
        <taxon>Metazoa</taxon>
        <taxon>Spiralia</taxon>
        <taxon>Lophotrochozoa</taxon>
        <taxon>Mollusca</taxon>
        <taxon>Bivalvia</taxon>
        <taxon>Autobranchia</taxon>
        <taxon>Pteriomorphia</taxon>
        <taxon>Pectinida</taxon>
        <taxon>Pectinoidea</taxon>
        <taxon>Pectinidae</taxon>
        <taxon>Mizuhopecten</taxon>
    </lineage>
</organism>
<keyword evidence="7" id="KW-0539">Nucleus</keyword>
<dbReference type="PANTHER" id="PTHR10129">
    <property type="entry name" value="TRANSCRIPTION FACTOR MAF"/>
    <property type="match status" value="1"/>
</dbReference>
<keyword evidence="8" id="KW-0175">Coiled coil</keyword>
<dbReference type="GO" id="GO:0005634">
    <property type="term" value="C:nucleus"/>
    <property type="evidence" value="ECO:0007669"/>
    <property type="project" value="UniProtKB-SubCell"/>
</dbReference>
<dbReference type="InterPro" id="IPR008917">
    <property type="entry name" value="TF_DNA-bd_sf"/>
</dbReference>
<dbReference type="OrthoDB" id="5974330at2759"/>
<dbReference type="Proteomes" id="UP000242188">
    <property type="component" value="Unassembled WGS sequence"/>
</dbReference>
<dbReference type="InterPro" id="IPR046347">
    <property type="entry name" value="bZIP_sf"/>
</dbReference>